<accession>Q55GC4</accession>
<evidence type="ECO:0000313" key="2">
    <source>
        <dbReference type="Proteomes" id="UP000002195"/>
    </source>
</evidence>
<dbReference type="PaxDb" id="44689-DDB0238172"/>
<name>Q55GC4_DICDI</name>
<sequence length="175" mass="19593">MSGVVVTLIENGPAILGALKTGAGLIRSFFPNKSKDLQDVVYRVYEDEQPKGKLRVILVNEVTGWNKAIRIYHGGKGHDECQAGDSTGSVAKGNSHLKYSIQTVDFPWLKSGGQQYIALQLWKPKALGIWYDLEEIRITPSNQSDYDGKTVVFYWGTDGSTYFYTDSHLIRPYDL</sequence>
<dbReference type="HOGENOM" id="CLU_1535312_0_0_1"/>
<dbReference type="PhylomeDB" id="Q55GC4"/>
<dbReference type="KEGG" id="ddi:DDB_G0267728"/>
<reference evidence="1 2" key="1">
    <citation type="journal article" date="2005" name="Nature">
        <title>The genome of the social amoeba Dictyostelium discoideum.</title>
        <authorList>
            <consortium name="The Dictyostelium discoideum Sequencing Consortium"/>
            <person name="Eichinger L."/>
            <person name="Pachebat J.A."/>
            <person name="Glockner G."/>
            <person name="Rajandream M.A."/>
            <person name="Sucgang R."/>
            <person name="Berriman M."/>
            <person name="Song J."/>
            <person name="Olsen R."/>
            <person name="Szafranski K."/>
            <person name="Xu Q."/>
            <person name="Tunggal B."/>
            <person name="Kummerfeld S."/>
            <person name="Madera M."/>
            <person name="Konfortov B.A."/>
            <person name="Rivero F."/>
            <person name="Bankier A.T."/>
            <person name="Lehmann R."/>
            <person name="Hamlin N."/>
            <person name="Davies R."/>
            <person name="Gaudet P."/>
            <person name="Fey P."/>
            <person name="Pilcher K."/>
            <person name="Chen G."/>
            <person name="Saunders D."/>
            <person name="Sodergren E."/>
            <person name="Davis P."/>
            <person name="Kerhornou A."/>
            <person name="Nie X."/>
            <person name="Hall N."/>
            <person name="Anjard C."/>
            <person name="Hemphill L."/>
            <person name="Bason N."/>
            <person name="Farbrother P."/>
            <person name="Desany B."/>
            <person name="Just E."/>
            <person name="Morio T."/>
            <person name="Rost R."/>
            <person name="Churcher C."/>
            <person name="Cooper J."/>
            <person name="Haydock S."/>
            <person name="van Driessche N."/>
            <person name="Cronin A."/>
            <person name="Goodhead I."/>
            <person name="Muzny D."/>
            <person name="Mourier T."/>
            <person name="Pain A."/>
            <person name="Lu M."/>
            <person name="Harper D."/>
            <person name="Lindsay R."/>
            <person name="Hauser H."/>
            <person name="James K."/>
            <person name="Quiles M."/>
            <person name="Madan Babu M."/>
            <person name="Saito T."/>
            <person name="Buchrieser C."/>
            <person name="Wardroper A."/>
            <person name="Felder M."/>
            <person name="Thangavelu M."/>
            <person name="Johnson D."/>
            <person name="Knights A."/>
            <person name="Loulseged H."/>
            <person name="Mungall K."/>
            <person name="Oliver K."/>
            <person name="Price C."/>
            <person name="Quail M.A."/>
            <person name="Urushihara H."/>
            <person name="Hernandez J."/>
            <person name="Rabbinowitsch E."/>
            <person name="Steffen D."/>
            <person name="Sanders M."/>
            <person name="Ma J."/>
            <person name="Kohara Y."/>
            <person name="Sharp S."/>
            <person name="Simmonds M."/>
            <person name="Spiegler S."/>
            <person name="Tivey A."/>
            <person name="Sugano S."/>
            <person name="White B."/>
            <person name="Walker D."/>
            <person name="Woodward J."/>
            <person name="Winckler T."/>
            <person name="Tanaka Y."/>
            <person name="Shaulsky G."/>
            <person name="Schleicher M."/>
            <person name="Weinstock G."/>
            <person name="Rosenthal A."/>
            <person name="Cox E.C."/>
            <person name="Chisholm R.L."/>
            <person name="Gibbs R."/>
            <person name="Loomis W.F."/>
            <person name="Platzer M."/>
            <person name="Kay R.R."/>
            <person name="Williams J."/>
            <person name="Dear P.H."/>
            <person name="Noegel A.A."/>
            <person name="Barrell B."/>
            <person name="Kuspa A."/>
        </authorList>
    </citation>
    <scope>NUCLEOTIDE SEQUENCE [LARGE SCALE GENOMIC DNA]</scope>
    <source>
        <strain evidence="1 2">AX4</strain>
    </source>
</reference>
<dbReference type="AlphaFoldDB" id="Q55GC4"/>
<dbReference type="GeneID" id="8616065"/>
<protein>
    <submittedName>
        <fullName evidence="1">Uncharacterized protein</fullName>
    </submittedName>
</protein>
<evidence type="ECO:0000313" key="1">
    <source>
        <dbReference type="EMBL" id="EAL73317.1"/>
    </source>
</evidence>
<organism evidence="1 2">
    <name type="scientific">Dictyostelium discoideum</name>
    <name type="common">Social amoeba</name>
    <dbReference type="NCBI Taxonomy" id="44689"/>
    <lineage>
        <taxon>Eukaryota</taxon>
        <taxon>Amoebozoa</taxon>
        <taxon>Evosea</taxon>
        <taxon>Eumycetozoa</taxon>
        <taxon>Dictyostelia</taxon>
        <taxon>Dictyosteliales</taxon>
        <taxon>Dictyosteliaceae</taxon>
        <taxon>Dictyostelium</taxon>
    </lineage>
</organism>
<dbReference type="InParanoid" id="Q55GC4"/>
<proteinExistence type="predicted"/>
<dbReference type="VEuPathDB" id="AmoebaDB:DDB_G0267728"/>
<dbReference type="dictyBase" id="DDB_G0267728">
    <property type="gene designation" value="uduA3"/>
</dbReference>
<dbReference type="RefSeq" id="XP_647260.1">
    <property type="nucleotide sequence ID" value="XM_642168.1"/>
</dbReference>
<gene>
    <name evidence="1" type="ORF">DDB_G0267728</name>
</gene>
<dbReference type="Proteomes" id="UP000002195">
    <property type="component" value="Unassembled WGS sequence"/>
</dbReference>
<comment type="caution">
    <text evidence="1">The sequence shown here is derived from an EMBL/GenBank/DDBJ whole genome shotgun (WGS) entry which is preliminary data.</text>
</comment>
<keyword evidence="2" id="KW-1185">Reference proteome</keyword>
<dbReference type="EMBL" id="AAFI02000003">
    <property type="protein sequence ID" value="EAL73317.1"/>
    <property type="molecule type" value="Genomic_DNA"/>
</dbReference>